<dbReference type="InterPro" id="IPR017871">
    <property type="entry name" value="ABC_transporter-like_CS"/>
</dbReference>
<evidence type="ECO:0000256" key="9">
    <source>
        <dbReference type="ARBA" id="ARBA00023065"/>
    </source>
</evidence>
<dbReference type="KEGG" id="kmn:HW532_10970"/>
<dbReference type="Pfam" id="PF00005">
    <property type="entry name" value="ABC_tran"/>
    <property type="match status" value="1"/>
</dbReference>
<dbReference type="PANTHER" id="PTHR42734:SF9">
    <property type="entry name" value="ZINC IMPORT ATP-BINDING PROTEIN ZNUC"/>
    <property type="match status" value="1"/>
</dbReference>
<feature type="domain" description="ABC transporter" evidence="12">
    <location>
        <begin position="20"/>
        <end position="235"/>
    </location>
</feature>
<dbReference type="InterPro" id="IPR027417">
    <property type="entry name" value="P-loop_NTPase"/>
</dbReference>
<evidence type="ECO:0000256" key="7">
    <source>
        <dbReference type="ARBA" id="ARBA00022906"/>
    </source>
</evidence>
<dbReference type="RefSeq" id="WP_213160527.1">
    <property type="nucleotide sequence ID" value="NZ_CP058214.1"/>
</dbReference>
<dbReference type="GO" id="GO:0010043">
    <property type="term" value="P:response to zinc ion"/>
    <property type="evidence" value="ECO:0007669"/>
    <property type="project" value="TreeGrafter"/>
</dbReference>
<keyword evidence="7" id="KW-0864">Zinc transport</keyword>
<evidence type="ECO:0000313" key="14">
    <source>
        <dbReference type="Proteomes" id="UP000593594"/>
    </source>
</evidence>
<evidence type="ECO:0000256" key="11">
    <source>
        <dbReference type="SAM" id="MobiDB-lite"/>
    </source>
</evidence>
<evidence type="ECO:0000256" key="8">
    <source>
        <dbReference type="ARBA" id="ARBA00022967"/>
    </source>
</evidence>
<dbReference type="AlphaFoldDB" id="A0A7S8C4F1"/>
<dbReference type="GO" id="GO:0016887">
    <property type="term" value="F:ATP hydrolysis activity"/>
    <property type="evidence" value="ECO:0007669"/>
    <property type="project" value="InterPro"/>
</dbReference>
<dbReference type="PROSITE" id="PS50893">
    <property type="entry name" value="ABC_TRANSPORTER_2"/>
    <property type="match status" value="1"/>
</dbReference>
<proteinExistence type="inferred from homology"/>
<evidence type="ECO:0000256" key="10">
    <source>
        <dbReference type="ARBA" id="ARBA00023136"/>
    </source>
</evidence>
<sequence length="265" mass="28431">MPQPEPLPPRSAATEPRALVDAHGLSIALGGRTILDHVDMTVSRGEIVTVIGPNGAGKSTLVKILLGLLKPDAGSVGRAPGLTVGYVPQRFPLENLVPLTVERLITMTVRAGRAAVTAALEETGIPHLRDADAAGLSGGEFQRALIARALLRDPDLLVLDEPVQGVDFTGETKLYRLIGEIRDRRGCGVVLISHDLHVVMAESDRVICLNGHVCCEGVPETIRTDPEFMRLFGPAAARHLAIYPHAHDHDHGHDHEHEHGERAAS</sequence>
<dbReference type="SUPFAM" id="SSF52540">
    <property type="entry name" value="P-loop containing nucleoside triphosphate hydrolases"/>
    <property type="match status" value="1"/>
</dbReference>
<gene>
    <name evidence="13" type="ORF">HW532_10970</name>
</gene>
<protein>
    <submittedName>
        <fullName evidence="13">Metal ABC transporter ATP-binding protein</fullName>
    </submittedName>
</protein>
<keyword evidence="14" id="KW-1185">Reference proteome</keyword>
<keyword evidence="3" id="KW-1003">Cell membrane</keyword>
<evidence type="ECO:0000313" key="13">
    <source>
        <dbReference type="EMBL" id="QPC43166.1"/>
    </source>
</evidence>
<evidence type="ECO:0000256" key="2">
    <source>
        <dbReference type="ARBA" id="ARBA00022448"/>
    </source>
</evidence>
<keyword evidence="6 13" id="KW-0067">ATP-binding</keyword>
<evidence type="ECO:0000256" key="5">
    <source>
        <dbReference type="ARBA" id="ARBA00022833"/>
    </source>
</evidence>
<keyword evidence="4" id="KW-0547">Nucleotide-binding</keyword>
<keyword evidence="8" id="KW-1278">Translocase</keyword>
<evidence type="ECO:0000256" key="3">
    <source>
        <dbReference type="ARBA" id="ARBA00022475"/>
    </source>
</evidence>
<comment type="similarity">
    <text evidence="1">Belongs to the ABC transporter superfamily.</text>
</comment>
<dbReference type="Gene3D" id="3.40.50.300">
    <property type="entry name" value="P-loop containing nucleotide triphosphate hydrolases"/>
    <property type="match status" value="1"/>
</dbReference>
<reference evidence="13 14" key="1">
    <citation type="submission" date="2020-06" db="EMBL/GenBank/DDBJ databases">
        <title>Genome sequence of 2 isolates from Red Sea Mangroves.</title>
        <authorList>
            <person name="Sefrji F."/>
            <person name="Michoud G."/>
            <person name="Merlino G."/>
            <person name="Daffonchio D."/>
        </authorList>
    </citation>
    <scope>NUCLEOTIDE SEQUENCE [LARGE SCALE GENOMIC DNA]</scope>
    <source>
        <strain evidence="13 14">R1DC25</strain>
    </source>
</reference>
<feature type="region of interest" description="Disordered" evidence="11">
    <location>
        <begin position="246"/>
        <end position="265"/>
    </location>
</feature>
<dbReference type="EMBL" id="CP058214">
    <property type="protein sequence ID" value="QPC43166.1"/>
    <property type="molecule type" value="Genomic_DNA"/>
</dbReference>
<evidence type="ECO:0000256" key="4">
    <source>
        <dbReference type="ARBA" id="ARBA00022741"/>
    </source>
</evidence>
<dbReference type="Proteomes" id="UP000593594">
    <property type="component" value="Chromosome"/>
</dbReference>
<organism evidence="13 14">
    <name type="scientific">Kaustia mangrovi</name>
    <dbReference type="NCBI Taxonomy" id="2593653"/>
    <lineage>
        <taxon>Bacteria</taxon>
        <taxon>Pseudomonadati</taxon>
        <taxon>Pseudomonadota</taxon>
        <taxon>Alphaproteobacteria</taxon>
        <taxon>Hyphomicrobiales</taxon>
        <taxon>Parvibaculaceae</taxon>
        <taxon>Kaustia</taxon>
    </lineage>
</organism>
<dbReference type="InterPro" id="IPR003593">
    <property type="entry name" value="AAA+_ATPase"/>
</dbReference>
<name>A0A7S8C4F1_9HYPH</name>
<keyword evidence="9" id="KW-0406">Ion transport</keyword>
<dbReference type="PROSITE" id="PS00211">
    <property type="entry name" value="ABC_TRANSPORTER_1"/>
    <property type="match status" value="1"/>
</dbReference>
<keyword evidence="10" id="KW-0472">Membrane</keyword>
<dbReference type="GO" id="GO:0005524">
    <property type="term" value="F:ATP binding"/>
    <property type="evidence" value="ECO:0007669"/>
    <property type="project" value="UniProtKB-KW"/>
</dbReference>
<dbReference type="InterPro" id="IPR003439">
    <property type="entry name" value="ABC_transporter-like_ATP-bd"/>
</dbReference>
<evidence type="ECO:0000256" key="6">
    <source>
        <dbReference type="ARBA" id="ARBA00022840"/>
    </source>
</evidence>
<dbReference type="PANTHER" id="PTHR42734">
    <property type="entry name" value="METAL TRANSPORT SYSTEM ATP-BINDING PROTEIN TM_0124-RELATED"/>
    <property type="match status" value="1"/>
</dbReference>
<dbReference type="GO" id="GO:0006829">
    <property type="term" value="P:zinc ion transport"/>
    <property type="evidence" value="ECO:0007669"/>
    <property type="project" value="UniProtKB-KW"/>
</dbReference>
<dbReference type="SMART" id="SM00382">
    <property type="entry name" value="AAA"/>
    <property type="match status" value="1"/>
</dbReference>
<evidence type="ECO:0000259" key="12">
    <source>
        <dbReference type="PROSITE" id="PS50893"/>
    </source>
</evidence>
<dbReference type="InterPro" id="IPR050153">
    <property type="entry name" value="Metal_Ion_Import_ABC"/>
</dbReference>
<accession>A0A7S8C4F1</accession>
<evidence type="ECO:0000256" key="1">
    <source>
        <dbReference type="ARBA" id="ARBA00005417"/>
    </source>
</evidence>
<keyword evidence="5" id="KW-0862">Zinc</keyword>
<keyword evidence="2" id="KW-0813">Transport</keyword>